<comment type="caution">
    <text evidence="3">The sequence shown here is derived from an EMBL/GenBank/DDBJ whole genome shotgun (WGS) entry which is preliminary data.</text>
</comment>
<keyword evidence="4" id="KW-1185">Reference proteome</keyword>
<gene>
    <name evidence="3" type="ORF">J8F10_12885</name>
</gene>
<evidence type="ECO:0000313" key="4">
    <source>
        <dbReference type="Proteomes" id="UP000676565"/>
    </source>
</evidence>
<keyword evidence="2" id="KW-1133">Transmembrane helix</keyword>
<dbReference type="InterPro" id="IPR052894">
    <property type="entry name" value="AsmA-related"/>
</dbReference>
<keyword evidence="2" id="KW-0812">Transmembrane</keyword>
<proteinExistence type="predicted"/>
<dbReference type="PANTHER" id="PTHR30441:SF8">
    <property type="entry name" value="DUF748 DOMAIN-CONTAINING PROTEIN"/>
    <property type="match status" value="1"/>
</dbReference>
<feature type="transmembrane region" description="Helical" evidence="2">
    <location>
        <begin position="12"/>
        <end position="34"/>
    </location>
</feature>
<dbReference type="RefSeq" id="WP_210654207.1">
    <property type="nucleotide sequence ID" value="NZ_JAGKQQ010000001.1"/>
</dbReference>
<sequence length="1324" mass="138464">MIRARSAVRWTLYGLGACLALVILVRVGVGAYLGTDAGKSLVSRKITAQIGMPVEVTSVRLGLVTSAIGMKVLDPAAPDPNKAEVFAVENASADVSLFGLATSRIAPKTVTLKGVNLTLHVNADGKVITTLPKFPEGGGGEGGELPTITLTNGQLTIRQDGRPEFALQNLNATVTPAGDRVKLAGTIDDPAWSKWTISGDVARNGSAGEVRLATDDGPLTMDRLGSIPFVPASVWQRVKPDGRGGAALRLWLDSVGEVHYAVDLKPAGAALALPDANVTLAKVTGEINVTGAKVKLVGAKAELAGGTVAVDGDADFGPEPTVLNLKASAADLDLKKLPAEWKLPKDVEGKLKGTADLVLRVFSDGRIEPSGGGSGIITEVKIVGFPGDDIPIHLRKAGSQYEFQRPKKDASNTRPPNAPVRNAARQEKKPADPPKKDDKKEPAKGGEPTLDATVRFRDVNIAELLEKLKVKVNYKISGRVSAEATIAVPVSQAVSQAAYKFTGKITSSALTLEGLTLRDLSANMIYQDGKFTLTDLTGKIDQPSAGGQQSGTFRGTLTAATAPPGDVSAALTIDQIPLGEVLKALPDFKLDLKGTVSGKVAMKAPYEKLSDPNEWSGSAEVTSTELVVENRSAKDIRLSATVAKGVVALKDANVTLEGIPVTAEATLGLAGKYPFSAVVKTTGTNITDLRKLVPEVQLPAPVEGVLETESRVTGTVAPLSYTATGSIKATKLTLAKSSANHVELKWELTPEKLVVSDLKANAFGGTLTGSADVPFAADKAGAFGVEFKDLDAGGATELVPDFPVKIAGKVSGKVGGEIPPAKEGQGRVGNLNLDLTAPRLTVQGIPAERLTGKVALKGGAVEYELEGKTLGGSFDIKGRYPGLKKDKEPGGQGKRDRGAFKLTGVDLARLARGIGFTALEPLRGRLDANFDFENDLSSGSGRITVTRLEWGGTLLSQEVVGVLVMRDGVLQLSDVTGRVAGGELRARGQVRLEQTQRNFFTLALTGADAKKLLAPFGSSNDLLDGPVSVVVHARLGGESRGSGTLTVPRGSVSGVQVSDLRVPFTFASAAGGYGRFTVREASVQAGSGRARADLSLDWGTETRLDGEVKFTDVPLRAVAPGLGENALLGSGRLTGRFDLKGTRVRSIDDVSGTLIASLNNTSVKEIPVLRQVTPFLNTTGLVKPFQSGDVRATLSKGVFRVERIALANPAAQLFAEGTIATSGRVDLNVVAHTGTIGPDVRALRVFGLRVPTFGPVPVALIRDVSDFLSNRTVRLTITGSTSNPIVRVNVGALLTDQAVRFFLSRYVLPAEAAGVLGLGSMSNK</sequence>
<evidence type="ECO:0000256" key="1">
    <source>
        <dbReference type="SAM" id="MobiDB-lite"/>
    </source>
</evidence>
<dbReference type="Proteomes" id="UP000676565">
    <property type="component" value="Unassembled WGS sequence"/>
</dbReference>
<protein>
    <recommendedName>
        <fullName evidence="5">AsmA-like C-terminal domain-containing protein</fullName>
    </recommendedName>
</protein>
<dbReference type="PANTHER" id="PTHR30441">
    <property type="entry name" value="DUF748 DOMAIN-CONTAINING PROTEIN"/>
    <property type="match status" value="1"/>
</dbReference>
<accession>A0ABS5BR66</accession>
<feature type="compositionally biased region" description="Basic and acidic residues" evidence="1">
    <location>
        <begin position="424"/>
        <end position="444"/>
    </location>
</feature>
<evidence type="ECO:0000256" key="2">
    <source>
        <dbReference type="SAM" id="Phobius"/>
    </source>
</evidence>
<dbReference type="EMBL" id="JAGKQQ010000001">
    <property type="protein sequence ID" value="MBP3956179.1"/>
    <property type="molecule type" value="Genomic_DNA"/>
</dbReference>
<evidence type="ECO:0008006" key="5">
    <source>
        <dbReference type="Google" id="ProtNLM"/>
    </source>
</evidence>
<feature type="region of interest" description="Disordered" evidence="1">
    <location>
        <begin position="402"/>
        <end position="451"/>
    </location>
</feature>
<reference evidence="3 4" key="1">
    <citation type="submission" date="2021-04" db="EMBL/GenBank/DDBJ databases">
        <authorList>
            <person name="Ivanova A."/>
        </authorList>
    </citation>
    <scope>NUCLEOTIDE SEQUENCE [LARGE SCALE GENOMIC DNA]</scope>
    <source>
        <strain evidence="3 4">G18</strain>
    </source>
</reference>
<evidence type="ECO:0000313" key="3">
    <source>
        <dbReference type="EMBL" id="MBP3956179.1"/>
    </source>
</evidence>
<name>A0ABS5BR66_9BACT</name>
<organism evidence="3 4">
    <name type="scientific">Gemmata palustris</name>
    <dbReference type="NCBI Taxonomy" id="2822762"/>
    <lineage>
        <taxon>Bacteria</taxon>
        <taxon>Pseudomonadati</taxon>
        <taxon>Planctomycetota</taxon>
        <taxon>Planctomycetia</taxon>
        <taxon>Gemmatales</taxon>
        <taxon>Gemmataceae</taxon>
        <taxon>Gemmata</taxon>
    </lineage>
</organism>
<keyword evidence="2" id="KW-0472">Membrane</keyword>